<evidence type="ECO:0000256" key="1">
    <source>
        <dbReference type="SAM" id="MobiDB-lite"/>
    </source>
</evidence>
<name>A0A3M7QYL9_BRAPC</name>
<feature type="region of interest" description="Disordered" evidence="1">
    <location>
        <begin position="51"/>
        <end position="81"/>
    </location>
</feature>
<proteinExistence type="predicted"/>
<organism evidence="2 3">
    <name type="scientific">Brachionus plicatilis</name>
    <name type="common">Marine rotifer</name>
    <name type="synonym">Brachionus muelleri</name>
    <dbReference type="NCBI Taxonomy" id="10195"/>
    <lineage>
        <taxon>Eukaryota</taxon>
        <taxon>Metazoa</taxon>
        <taxon>Spiralia</taxon>
        <taxon>Gnathifera</taxon>
        <taxon>Rotifera</taxon>
        <taxon>Eurotatoria</taxon>
        <taxon>Monogononta</taxon>
        <taxon>Pseudotrocha</taxon>
        <taxon>Ploima</taxon>
        <taxon>Brachionidae</taxon>
        <taxon>Brachionus</taxon>
    </lineage>
</organism>
<reference evidence="2 3" key="1">
    <citation type="journal article" date="2018" name="Sci. Rep.">
        <title>Genomic signatures of local adaptation to the degree of environmental predictability in rotifers.</title>
        <authorList>
            <person name="Franch-Gras L."/>
            <person name="Hahn C."/>
            <person name="Garcia-Roger E.M."/>
            <person name="Carmona M.J."/>
            <person name="Serra M."/>
            <person name="Gomez A."/>
        </authorList>
    </citation>
    <scope>NUCLEOTIDE SEQUENCE [LARGE SCALE GENOMIC DNA]</scope>
    <source>
        <strain evidence="2">HYR1</strain>
    </source>
</reference>
<protein>
    <submittedName>
        <fullName evidence="2">Uncharacterized protein</fullName>
    </submittedName>
</protein>
<keyword evidence="3" id="KW-1185">Reference proteome</keyword>
<dbReference type="EMBL" id="REGN01004818">
    <property type="protein sequence ID" value="RNA16055.1"/>
    <property type="molecule type" value="Genomic_DNA"/>
</dbReference>
<comment type="caution">
    <text evidence="2">The sequence shown here is derived from an EMBL/GenBank/DDBJ whole genome shotgun (WGS) entry which is preliminary data.</text>
</comment>
<sequence>MYNSFKSVNFVGDLEARFKECREIFKKKKEEINANADSSIDQVLNSVKIEKQDRKRTKTSSEFNQKSKKNKIDSSSRDSNAVTSFSNTIIVNENQIIEPISNIISSTEWLNARHIDLALVYIEKAAIMRGYFNLTIANN</sequence>
<evidence type="ECO:0000313" key="2">
    <source>
        <dbReference type="EMBL" id="RNA16055.1"/>
    </source>
</evidence>
<dbReference type="AlphaFoldDB" id="A0A3M7QYL9"/>
<gene>
    <name evidence="2" type="ORF">BpHYR1_048577</name>
</gene>
<dbReference type="Proteomes" id="UP000276133">
    <property type="component" value="Unassembled WGS sequence"/>
</dbReference>
<accession>A0A3M7QYL9</accession>
<evidence type="ECO:0000313" key="3">
    <source>
        <dbReference type="Proteomes" id="UP000276133"/>
    </source>
</evidence>